<dbReference type="Gene3D" id="3.40.190.10">
    <property type="entry name" value="Periplasmic binding protein-like II"/>
    <property type="match status" value="2"/>
</dbReference>
<dbReference type="Proteomes" id="UP001169027">
    <property type="component" value="Unassembled WGS sequence"/>
</dbReference>
<evidence type="ECO:0000313" key="6">
    <source>
        <dbReference type="EMBL" id="MDO1537367.1"/>
    </source>
</evidence>
<dbReference type="PROSITE" id="PS50931">
    <property type="entry name" value="HTH_LYSR"/>
    <property type="match status" value="1"/>
</dbReference>
<name>A0ABT8SH84_9BURK</name>
<dbReference type="Pfam" id="PF00126">
    <property type="entry name" value="HTH_1"/>
    <property type="match status" value="1"/>
</dbReference>
<organism evidence="6 7">
    <name type="scientific">Variovorax ginsengisoli</name>
    <dbReference type="NCBI Taxonomy" id="363844"/>
    <lineage>
        <taxon>Bacteria</taxon>
        <taxon>Pseudomonadati</taxon>
        <taxon>Pseudomonadota</taxon>
        <taxon>Betaproteobacteria</taxon>
        <taxon>Burkholderiales</taxon>
        <taxon>Comamonadaceae</taxon>
        <taxon>Variovorax</taxon>
    </lineage>
</organism>
<feature type="domain" description="HTH lysR-type" evidence="5">
    <location>
        <begin position="1"/>
        <end position="60"/>
    </location>
</feature>
<dbReference type="PANTHER" id="PTHR30346:SF17">
    <property type="entry name" value="LYSR FAMILY TRANSCRIPTIONAL REGULATOR"/>
    <property type="match status" value="1"/>
</dbReference>
<keyword evidence="3" id="KW-0238">DNA-binding</keyword>
<evidence type="ECO:0000259" key="5">
    <source>
        <dbReference type="PROSITE" id="PS50931"/>
    </source>
</evidence>
<keyword evidence="4" id="KW-0804">Transcription</keyword>
<evidence type="ECO:0000256" key="4">
    <source>
        <dbReference type="ARBA" id="ARBA00023163"/>
    </source>
</evidence>
<dbReference type="PRINTS" id="PR00039">
    <property type="entry name" value="HTHLYSR"/>
</dbReference>
<comment type="caution">
    <text evidence="6">The sequence shown here is derived from an EMBL/GenBank/DDBJ whole genome shotgun (WGS) entry which is preliminary data.</text>
</comment>
<dbReference type="EMBL" id="JAUKVY010000039">
    <property type="protein sequence ID" value="MDO1537367.1"/>
    <property type="molecule type" value="Genomic_DNA"/>
</dbReference>
<dbReference type="InterPro" id="IPR036390">
    <property type="entry name" value="WH_DNA-bd_sf"/>
</dbReference>
<dbReference type="InterPro" id="IPR036388">
    <property type="entry name" value="WH-like_DNA-bd_sf"/>
</dbReference>
<dbReference type="SUPFAM" id="SSF46785">
    <property type="entry name" value="Winged helix' DNA-binding domain"/>
    <property type="match status" value="1"/>
</dbReference>
<evidence type="ECO:0000256" key="3">
    <source>
        <dbReference type="ARBA" id="ARBA00023125"/>
    </source>
</evidence>
<sequence length="308" mass="33051">MQSDLKTLRYFVALADTLSFTAAAAKLRMSQPALSIAMQKLEEQLGIALLNRTSRSVVLTPAGLSYARGARDVLALIDQVEKSAQEIASGRDGLCRIGFVQSASFDVVPQLLRVLQQEAAGVQLQLSEFTSTEQLAKLVDGEIDIGMVRQAVVPSDELALTLIHRQRMVAALPAGHALAKRASFQLALLEGERFITNPDRRSPALNARVRAACAVAGFQPRAALEAVEMATILAFVGEGLGVALLPASCRRFADRRVALVDLEDATEHLELPLFLARRAQERDATVRRVAQIALASLPGYAAQTAGSG</sequence>
<dbReference type="PANTHER" id="PTHR30346">
    <property type="entry name" value="TRANSCRIPTIONAL DUAL REGULATOR HCAR-RELATED"/>
    <property type="match status" value="1"/>
</dbReference>
<dbReference type="SUPFAM" id="SSF53850">
    <property type="entry name" value="Periplasmic binding protein-like II"/>
    <property type="match status" value="1"/>
</dbReference>
<proteinExistence type="inferred from homology"/>
<evidence type="ECO:0000313" key="7">
    <source>
        <dbReference type="Proteomes" id="UP001169027"/>
    </source>
</evidence>
<keyword evidence="7" id="KW-1185">Reference proteome</keyword>
<dbReference type="InterPro" id="IPR005119">
    <property type="entry name" value="LysR_subst-bd"/>
</dbReference>
<dbReference type="Gene3D" id="1.10.10.10">
    <property type="entry name" value="Winged helix-like DNA-binding domain superfamily/Winged helix DNA-binding domain"/>
    <property type="match status" value="1"/>
</dbReference>
<evidence type="ECO:0000256" key="1">
    <source>
        <dbReference type="ARBA" id="ARBA00009437"/>
    </source>
</evidence>
<reference evidence="6" key="1">
    <citation type="submission" date="2023-06" db="EMBL/GenBank/DDBJ databases">
        <authorList>
            <person name="Jiang Y."/>
            <person name="Liu Q."/>
        </authorList>
    </citation>
    <scope>NUCLEOTIDE SEQUENCE</scope>
    <source>
        <strain evidence="6">CGMCC 1.12090</strain>
    </source>
</reference>
<protein>
    <submittedName>
        <fullName evidence="6">LysR substrate-binding domain-containing protein</fullName>
    </submittedName>
</protein>
<comment type="similarity">
    <text evidence="1">Belongs to the LysR transcriptional regulatory family.</text>
</comment>
<dbReference type="InterPro" id="IPR000847">
    <property type="entry name" value="LysR_HTH_N"/>
</dbReference>
<keyword evidence="2" id="KW-0805">Transcription regulation</keyword>
<dbReference type="Pfam" id="PF03466">
    <property type="entry name" value="LysR_substrate"/>
    <property type="match status" value="1"/>
</dbReference>
<evidence type="ECO:0000256" key="2">
    <source>
        <dbReference type="ARBA" id="ARBA00023015"/>
    </source>
</evidence>
<dbReference type="RefSeq" id="WP_301815749.1">
    <property type="nucleotide sequence ID" value="NZ_JAUJZH010000039.1"/>
</dbReference>
<accession>A0ABT8SH84</accession>
<dbReference type="CDD" id="cd08414">
    <property type="entry name" value="PBP2_LTTR_aromatics_like"/>
    <property type="match status" value="1"/>
</dbReference>
<gene>
    <name evidence="6" type="ORF">Q2T77_34460</name>
</gene>